<protein>
    <recommendedName>
        <fullName evidence="5">FBX41/ZN365 C2H2-type zinc finger domain-containing protein</fullName>
    </recommendedName>
</protein>
<gene>
    <name evidence="6" type="ORF">GDO81_004557</name>
</gene>
<dbReference type="GO" id="GO:0000723">
    <property type="term" value="P:telomere maintenance"/>
    <property type="evidence" value="ECO:0007669"/>
    <property type="project" value="TreeGrafter"/>
</dbReference>
<keyword evidence="7" id="KW-1185">Reference proteome</keyword>
<dbReference type="PANTHER" id="PTHR15739:SF2">
    <property type="entry name" value="PROTEIN ZNF365"/>
    <property type="match status" value="1"/>
</dbReference>
<evidence type="ECO:0000313" key="7">
    <source>
        <dbReference type="Proteomes" id="UP000824782"/>
    </source>
</evidence>
<evidence type="ECO:0000259" key="5">
    <source>
        <dbReference type="Pfam" id="PF23165"/>
    </source>
</evidence>
<evidence type="ECO:0000256" key="3">
    <source>
        <dbReference type="SAM" id="Coils"/>
    </source>
</evidence>
<reference evidence="6" key="1">
    <citation type="thesis" date="2020" institute="ProQuest LLC" country="789 East Eisenhower Parkway, Ann Arbor, MI, USA">
        <title>Comparative Genomics and Chromosome Evolution.</title>
        <authorList>
            <person name="Mudd A.B."/>
        </authorList>
    </citation>
    <scope>NUCLEOTIDE SEQUENCE</scope>
    <source>
        <strain evidence="6">237g6f4</strain>
        <tissue evidence="6">Blood</tissue>
    </source>
</reference>
<organism evidence="6 7">
    <name type="scientific">Engystomops pustulosus</name>
    <name type="common">Tungara frog</name>
    <name type="synonym">Physalaemus pustulosus</name>
    <dbReference type="NCBI Taxonomy" id="76066"/>
    <lineage>
        <taxon>Eukaryota</taxon>
        <taxon>Metazoa</taxon>
        <taxon>Chordata</taxon>
        <taxon>Craniata</taxon>
        <taxon>Vertebrata</taxon>
        <taxon>Euteleostomi</taxon>
        <taxon>Amphibia</taxon>
        <taxon>Batrachia</taxon>
        <taxon>Anura</taxon>
        <taxon>Neobatrachia</taxon>
        <taxon>Hyloidea</taxon>
        <taxon>Leptodactylidae</taxon>
        <taxon>Leiuperinae</taxon>
        <taxon>Engystomops</taxon>
    </lineage>
</organism>
<comment type="caution">
    <text evidence="6">The sequence shown here is derived from an EMBL/GenBank/DDBJ whole genome shotgun (WGS) entry which is preliminary data.</text>
</comment>
<name>A0AAV6ZTC6_ENGPU</name>
<feature type="compositionally biased region" description="Basic residues" evidence="4">
    <location>
        <begin position="418"/>
        <end position="430"/>
    </location>
</feature>
<keyword evidence="2 3" id="KW-0175">Coiled coil</keyword>
<dbReference type="InterPro" id="IPR057038">
    <property type="entry name" value="FBX41/ZN365_Znf-C2H2"/>
</dbReference>
<evidence type="ECO:0000256" key="4">
    <source>
        <dbReference type="SAM" id="MobiDB-lite"/>
    </source>
</evidence>
<evidence type="ECO:0000256" key="2">
    <source>
        <dbReference type="ARBA" id="ARBA00023054"/>
    </source>
</evidence>
<dbReference type="AlphaFoldDB" id="A0AAV6ZTC6"/>
<feature type="coiled-coil region" evidence="3">
    <location>
        <begin position="265"/>
        <end position="331"/>
    </location>
</feature>
<feature type="region of interest" description="Disordered" evidence="4">
    <location>
        <begin position="395"/>
        <end position="441"/>
    </location>
</feature>
<dbReference type="Pfam" id="PF23165">
    <property type="entry name" value="zf-C2H2_FBX41"/>
    <property type="match status" value="1"/>
</dbReference>
<dbReference type="GO" id="GO:0110026">
    <property type="term" value="P:regulation of DNA strand resection involved in replication fork processing"/>
    <property type="evidence" value="ECO:0007669"/>
    <property type="project" value="TreeGrafter"/>
</dbReference>
<feature type="compositionally biased region" description="Basic and acidic residues" evidence="4">
    <location>
        <begin position="431"/>
        <end position="441"/>
    </location>
</feature>
<dbReference type="GO" id="GO:0010569">
    <property type="term" value="P:regulation of double-strand break repair via homologous recombination"/>
    <property type="evidence" value="ECO:0007669"/>
    <property type="project" value="TreeGrafter"/>
</dbReference>
<evidence type="ECO:0000313" key="6">
    <source>
        <dbReference type="EMBL" id="KAG8552511.1"/>
    </source>
</evidence>
<dbReference type="EMBL" id="WNYA01000011">
    <property type="protein sequence ID" value="KAG8552511.1"/>
    <property type="molecule type" value="Genomic_DNA"/>
</dbReference>
<proteinExistence type="predicted"/>
<feature type="compositionally biased region" description="Basic and acidic residues" evidence="4">
    <location>
        <begin position="395"/>
        <end position="412"/>
    </location>
</feature>
<accession>A0AAV6ZTC6</accession>
<keyword evidence="1" id="KW-0597">Phosphoprotein</keyword>
<sequence length="441" mass="50762">MPSIPTAQPCTSVSHALTYVSAEKKRLILQHQQQVSLTGVMQQKTSEAVRSPWQESVKNGNFYKPFRCPQCGENARFRSLSSLRAHLDYMHTYDERYFWGKSGVFCSLKEADLENATELLNEKQMESINDAINQKSSSSTYCDLKNEGRRASGPIQILSDKPAHLVKNSVIPDNSTKNHYIIGYPLASSKFQLDPQEKSVLNQLTENVDKNIEKKIDNLNKELCQKTSELLEVRAAFLQLSQKKQEVQRRERALSRQVDVAVELIAILRQRLTESEQELQRKEEEVVSINHFLEAAAEKEFRGKRRLQHFIENLLQRVEVAEKQLEFYQNRQIKNNQPSPEDAMVVHFQANRKSKFQSRGGFHLVNHIHDVKPQTSQKGRTYINRVGIQPMKLLHESGDSPRDIWKPQKKSDQTASGRKVHNKTKIGKKTALREKSWKTSS</sequence>
<evidence type="ECO:0000256" key="1">
    <source>
        <dbReference type="ARBA" id="ARBA00022553"/>
    </source>
</evidence>
<dbReference type="InterPro" id="IPR052283">
    <property type="entry name" value="GenomicStab_NeuMorph_Reg"/>
</dbReference>
<dbReference type="Proteomes" id="UP000824782">
    <property type="component" value="Unassembled WGS sequence"/>
</dbReference>
<dbReference type="PANTHER" id="PTHR15739">
    <property type="entry name" value="ZINC FINGER PROTEIN"/>
    <property type="match status" value="1"/>
</dbReference>
<dbReference type="GO" id="GO:0010975">
    <property type="term" value="P:regulation of neuron projection development"/>
    <property type="evidence" value="ECO:0007669"/>
    <property type="project" value="TreeGrafter"/>
</dbReference>
<feature type="domain" description="FBX41/ZN365 C2H2-type zinc finger" evidence="5">
    <location>
        <begin position="65"/>
        <end position="93"/>
    </location>
</feature>